<dbReference type="InterPro" id="IPR011990">
    <property type="entry name" value="TPR-like_helical_dom_sf"/>
</dbReference>
<gene>
    <name evidence="3" type="ORF">CBR_g31517</name>
</gene>
<reference evidence="3 4" key="1">
    <citation type="journal article" date="2018" name="Cell">
        <title>The Chara Genome: Secondary Complexity and Implications for Plant Terrestrialization.</title>
        <authorList>
            <person name="Nishiyama T."/>
            <person name="Sakayama H."/>
            <person name="Vries J.D."/>
            <person name="Buschmann H."/>
            <person name="Saint-Marcoux D."/>
            <person name="Ullrich K.K."/>
            <person name="Haas F.B."/>
            <person name="Vanderstraeten L."/>
            <person name="Becker D."/>
            <person name="Lang D."/>
            <person name="Vosolsobe S."/>
            <person name="Rombauts S."/>
            <person name="Wilhelmsson P.K.I."/>
            <person name="Janitza P."/>
            <person name="Kern R."/>
            <person name="Heyl A."/>
            <person name="Rumpler F."/>
            <person name="Villalobos L.I.A.C."/>
            <person name="Clay J.M."/>
            <person name="Skokan R."/>
            <person name="Toyoda A."/>
            <person name="Suzuki Y."/>
            <person name="Kagoshima H."/>
            <person name="Schijlen E."/>
            <person name="Tajeshwar N."/>
            <person name="Catarino B."/>
            <person name="Hetherington A.J."/>
            <person name="Saltykova A."/>
            <person name="Bonnot C."/>
            <person name="Breuninger H."/>
            <person name="Symeonidi A."/>
            <person name="Radhakrishnan G.V."/>
            <person name="Van Nieuwerburgh F."/>
            <person name="Deforce D."/>
            <person name="Chang C."/>
            <person name="Karol K.G."/>
            <person name="Hedrich R."/>
            <person name="Ulvskov P."/>
            <person name="Glockner G."/>
            <person name="Delwiche C.F."/>
            <person name="Petrasek J."/>
            <person name="Van de Peer Y."/>
            <person name="Friml J."/>
            <person name="Beilby M."/>
            <person name="Dolan L."/>
            <person name="Kohara Y."/>
            <person name="Sugano S."/>
            <person name="Fujiyama A."/>
            <person name="Delaux P.-M."/>
            <person name="Quint M."/>
            <person name="TheiBen G."/>
            <person name="Hagemann M."/>
            <person name="Harholt J."/>
            <person name="Dunand C."/>
            <person name="Zachgo S."/>
            <person name="Langdale J."/>
            <person name="Maumus F."/>
            <person name="Straeten D.V.D."/>
            <person name="Gould S.B."/>
            <person name="Rensing S.A."/>
        </authorList>
    </citation>
    <scope>NUCLEOTIDE SEQUENCE [LARGE SCALE GENOMIC DNA]</scope>
    <source>
        <strain evidence="3 4">S276</strain>
    </source>
</reference>
<feature type="compositionally biased region" description="Acidic residues" evidence="2">
    <location>
        <begin position="15"/>
        <end position="64"/>
    </location>
</feature>
<organism evidence="3 4">
    <name type="scientific">Chara braunii</name>
    <name type="common">Braun's stonewort</name>
    <dbReference type="NCBI Taxonomy" id="69332"/>
    <lineage>
        <taxon>Eukaryota</taxon>
        <taxon>Viridiplantae</taxon>
        <taxon>Streptophyta</taxon>
        <taxon>Charophyceae</taxon>
        <taxon>Charales</taxon>
        <taxon>Characeae</taxon>
        <taxon>Chara</taxon>
    </lineage>
</organism>
<dbReference type="PANTHER" id="PTHR47447">
    <property type="entry name" value="OS03G0856100 PROTEIN"/>
    <property type="match status" value="1"/>
</dbReference>
<evidence type="ECO:0000313" key="4">
    <source>
        <dbReference type="Proteomes" id="UP000265515"/>
    </source>
</evidence>
<dbReference type="EMBL" id="BFEA01000361">
    <property type="protein sequence ID" value="GBG80960.1"/>
    <property type="molecule type" value="Genomic_DNA"/>
</dbReference>
<evidence type="ECO:0008006" key="5">
    <source>
        <dbReference type="Google" id="ProtNLM"/>
    </source>
</evidence>
<evidence type="ECO:0000256" key="2">
    <source>
        <dbReference type="SAM" id="MobiDB-lite"/>
    </source>
</evidence>
<keyword evidence="1" id="KW-0677">Repeat</keyword>
<evidence type="ECO:0000256" key="1">
    <source>
        <dbReference type="ARBA" id="ARBA00022737"/>
    </source>
</evidence>
<proteinExistence type="predicted"/>
<dbReference type="OrthoDB" id="1900964at2759"/>
<comment type="caution">
    <text evidence="3">The sequence shown here is derived from an EMBL/GenBank/DDBJ whole genome shotgun (WGS) entry which is preliminary data.</text>
</comment>
<dbReference type="Proteomes" id="UP000265515">
    <property type="component" value="Unassembled WGS sequence"/>
</dbReference>
<dbReference type="PANTHER" id="PTHR47447:SF28">
    <property type="entry name" value="PENTACOTRIPEPTIDE-REPEAT REGION OF PRORP DOMAIN-CONTAINING PROTEIN"/>
    <property type="match status" value="1"/>
</dbReference>
<evidence type="ECO:0000313" key="3">
    <source>
        <dbReference type="EMBL" id="GBG80960.1"/>
    </source>
</evidence>
<feature type="region of interest" description="Disordered" evidence="2">
    <location>
        <begin position="332"/>
        <end position="351"/>
    </location>
</feature>
<keyword evidence="4" id="KW-1185">Reference proteome</keyword>
<protein>
    <recommendedName>
        <fullName evidence="5">Pentacotripeptide-repeat region of PRORP domain-containing protein</fullName>
    </recommendedName>
</protein>
<feature type="region of interest" description="Disordered" evidence="2">
    <location>
        <begin position="1"/>
        <end position="66"/>
    </location>
</feature>
<dbReference type="Gramene" id="GBG80960">
    <property type="protein sequence ID" value="GBG80960"/>
    <property type="gene ID" value="CBR_g31517"/>
</dbReference>
<name>A0A388LF65_CHABU</name>
<dbReference type="AlphaFoldDB" id="A0A388LF65"/>
<sequence length="620" mass="68912">MTVHCIGGKKVGGSEEQEEEEEKVEEGEEEEEEENEEEEAEEEEEAAAAEEEEAAAEEEEEEDYIYMSRGGGSIRIRRRKRSEEGEEIGYLGGRRGEFSNDISYPLAPISRLLQRGIPVLERCRRAVSGRLTRLPRRTPSNDEIYRAREGFARALEQLDSRRPPGTHGAYAATELELDLDLDLDMQSEPCRWDGTTTTAELLDRQLSDLREWQAGNAQECFASDGESLGVPHLGVDDVQWLSREDVDADADVAWEVDARTNDASSISKDDSRWSVDESSGRLTEQQCVPSTSMETVIDFALSEHGGTWDRVYPPDAFTTDLTVVPNPPIVCPPVSTSSPRGPNGQPKPPWRRTIGGLQYGVGLAGLMAPRTAVGGAEDGVHKPRKVQKNPVNASTKLWRRRGLGSNHVLGAQSWSKKRLKLARRRSERSEESEMGDVLLTGDTVTAGVAVLSSALMSKQHSVGTYASSYLHSRMDGVMRILSEQTDANLASHVFEWAKQQEWYVPDGRTYAELIRIMVWGGHMDLAEELVKEMEMLGYVDEDTLMVMLGAYIREGAHDKTGGVCKQMLDAGFITQNMYGTMVSLVADLEVMKRWRHVIEELFAGSSMLNRGAHIKDDGVA</sequence>
<accession>A0A388LF65</accession>
<dbReference type="Gene3D" id="1.25.40.10">
    <property type="entry name" value="Tetratricopeptide repeat domain"/>
    <property type="match status" value="1"/>
</dbReference>